<evidence type="ECO:0000256" key="1">
    <source>
        <dbReference type="ARBA" id="ARBA00004651"/>
    </source>
</evidence>
<proteinExistence type="predicted"/>
<feature type="transmembrane region" description="Helical" evidence="6">
    <location>
        <begin position="353"/>
        <end position="372"/>
    </location>
</feature>
<feature type="transmembrane region" description="Helical" evidence="6">
    <location>
        <begin position="274"/>
        <end position="296"/>
    </location>
</feature>
<keyword evidence="3 6" id="KW-0812">Transmembrane</keyword>
<accession>A0A6M3HUH9</accession>
<dbReference type="GO" id="GO:0005886">
    <property type="term" value="C:plasma membrane"/>
    <property type="evidence" value="ECO:0007669"/>
    <property type="project" value="UniProtKB-SubCell"/>
</dbReference>
<evidence type="ECO:0000256" key="4">
    <source>
        <dbReference type="ARBA" id="ARBA00022989"/>
    </source>
</evidence>
<dbReference type="PANTHER" id="PTHR30250:SF11">
    <property type="entry name" value="O-ANTIGEN TRANSPORTER-RELATED"/>
    <property type="match status" value="1"/>
</dbReference>
<keyword evidence="2" id="KW-1003">Cell membrane</keyword>
<feature type="transmembrane region" description="Helical" evidence="6">
    <location>
        <begin position="21"/>
        <end position="43"/>
    </location>
</feature>
<dbReference type="InterPro" id="IPR050833">
    <property type="entry name" value="Poly_Biosynth_Transport"/>
</dbReference>
<evidence type="ECO:0000256" key="5">
    <source>
        <dbReference type="ARBA" id="ARBA00023136"/>
    </source>
</evidence>
<feature type="transmembrane region" description="Helical" evidence="6">
    <location>
        <begin position="164"/>
        <end position="187"/>
    </location>
</feature>
<keyword evidence="5 6" id="KW-0472">Membrane</keyword>
<gene>
    <name evidence="7" type="ORF">E3E15_05590</name>
</gene>
<dbReference type="PANTHER" id="PTHR30250">
    <property type="entry name" value="PST FAMILY PREDICTED COLANIC ACID TRANSPORTER"/>
    <property type="match status" value="1"/>
</dbReference>
<keyword evidence="4 6" id="KW-1133">Transmembrane helix</keyword>
<evidence type="ECO:0000313" key="7">
    <source>
        <dbReference type="EMBL" id="QIV94849.1"/>
    </source>
</evidence>
<evidence type="ECO:0000256" key="2">
    <source>
        <dbReference type="ARBA" id="ARBA00022475"/>
    </source>
</evidence>
<dbReference type="AlphaFoldDB" id="A0A6M3HUH9"/>
<dbReference type="Proteomes" id="UP000503320">
    <property type="component" value="Chromosome"/>
</dbReference>
<feature type="transmembrane region" description="Helical" evidence="6">
    <location>
        <begin position="379"/>
        <end position="399"/>
    </location>
</feature>
<dbReference type="EMBL" id="CP038017">
    <property type="protein sequence ID" value="QIV94849.1"/>
    <property type="molecule type" value="Genomic_DNA"/>
</dbReference>
<dbReference type="InterPro" id="IPR002797">
    <property type="entry name" value="Polysacc_synth"/>
</dbReference>
<evidence type="ECO:0000256" key="3">
    <source>
        <dbReference type="ARBA" id="ARBA00022692"/>
    </source>
</evidence>
<name>A0A6M3HUH9_9GAMM</name>
<dbReference type="Pfam" id="PF01943">
    <property type="entry name" value="Polysacc_synt"/>
    <property type="match status" value="1"/>
</dbReference>
<evidence type="ECO:0000313" key="8">
    <source>
        <dbReference type="Proteomes" id="UP000503320"/>
    </source>
</evidence>
<feature type="transmembrane region" description="Helical" evidence="6">
    <location>
        <begin position="193"/>
        <end position="214"/>
    </location>
</feature>
<feature type="transmembrane region" description="Helical" evidence="6">
    <location>
        <begin position="411"/>
        <end position="434"/>
    </location>
</feature>
<feature type="transmembrane region" description="Helical" evidence="6">
    <location>
        <begin position="92"/>
        <end position="112"/>
    </location>
</feature>
<sequence>MDTSTSQHRSKNYILQVKKSTIFKILAIIISFLLVPIMIWYLGVEKYGIWSTIVSIFSWVVLFDVGIGSGLRNNLSKSLAKGKKNDAKKYVSTSYICIGVIVLCLLIIFFILSYYINWQVVFNTKTISENQLYLVVSVSGFFLIINFGLSLINQILYGLQKSSMVVFNQFLSNFFALSILGFIYFLIERSLFKLAFCYGFSLILSNVILTYITFKKYKFLIPKLGFFSKECIKSIASMGFKFFIIQIAVIVIFTTDKIMITQLFGPEYVTSYDVVFKLFSIIMIIHSLLITPLWSACSDAYHRGDIEWIKNSLFRQLQIFMLIIFGIIVLAFIAKNIISFWIGKDFIVDNNLIYAMSIFIIVCVWNNIFAFIVNGMAKLGIQTLTSIAAMLFNIPLSLILVKCYSFGVDGIIYGATTSLLLFSFLGSIQVYYLVIKKRK</sequence>
<dbReference type="KEGG" id="afri:E3E15_05590"/>
<dbReference type="RefSeq" id="WP_172106917.1">
    <property type="nucleotide sequence ID" value="NZ_CP038017.1"/>
</dbReference>
<protein>
    <submittedName>
        <fullName evidence="7">Polysaccharide biosynthesis protein</fullName>
    </submittedName>
</protein>
<organism evidence="7 8">
    <name type="scientific">Allofrancisella frigidaquae</name>
    <dbReference type="NCBI Taxonomy" id="1085644"/>
    <lineage>
        <taxon>Bacteria</taxon>
        <taxon>Pseudomonadati</taxon>
        <taxon>Pseudomonadota</taxon>
        <taxon>Gammaproteobacteria</taxon>
        <taxon>Thiotrichales</taxon>
        <taxon>Francisellaceae</taxon>
        <taxon>Allofrancisella</taxon>
    </lineage>
</organism>
<feature type="transmembrane region" description="Helical" evidence="6">
    <location>
        <begin position="235"/>
        <end position="254"/>
    </location>
</feature>
<feature type="transmembrane region" description="Helical" evidence="6">
    <location>
        <begin position="317"/>
        <end position="341"/>
    </location>
</feature>
<feature type="transmembrane region" description="Helical" evidence="6">
    <location>
        <begin position="132"/>
        <end position="152"/>
    </location>
</feature>
<keyword evidence="8" id="KW-1185">Reference proteome</keyword>
<evidence type="ECO:0000256" key="6">
    <source>
        <dbReference type="SAM" id="Phobius"/>
    </source>
</evidence>
<feature type="transmembrane region" description="Helical" evidence="6">
    <location>
        <begin position="49"/>
        <end position="71"/>
    </location>
</feature>
<reference evidence="7 8" key="1">
    <citation type="submission" date="2019-03" db="EMBL/GenBank/DDBJ databases">
        <title>Complete Genome Sequence of Allofrancisella frigidaquae Strain SYSU 10HL1970 Isolated from Water-Cooling Systems in China.</title>
        <authorList>
            <person name="Ohrman C."/>
            <person name="Uneklint I."/>
            <person name="Sjodin A."/>
        </authorList>
    </citation>
    <scope>NUCLEOTIDE SEQUENCE [LARGE SCALE GENOMIC DNA]</scope>
    <source>
        <strain evidence="7 8">SYSU 10HL1970</strain>
    </source>
</reference>
<comment type="subcellular location">
    <subcellularLocation>
        <location evidence="1">Cell membrane</location>
        <topology evidence="1">Multi-pass membrane protein</topology>
    </subcellularLocation>
</comment>